<dbReference type="Proteomes" id="UP001345691">
    <property type="component" value="Unassembled WGS sequence"/>
</dbReference>
<feature type="signal peptide" evidence="1">
    <location>
        <begin position="1"/>
        <end position="17"/>
    </location>
</feature>
<keyword evidence="1" id="KW-0732">Signal</keyword>
<keyword evidence="3" id="KW-1185">Reference proteome</keyword>
<name>A0ABR0IY22_9EURO</name>
<gene>
    <name evidence="2" type="ORF">LTR69_010393</name>
</gene>
<protein>
    <submittedName>
        <fullName evidence="2">Uncharacterized protein</fullName>
    </submittedName>
</protein>
<organism evidence="2 3">
    <name type="scientific">Exophiala sideris</name>
    <dbReference type="NCBI Taxonomy" id="1016849"/>
    <lineage>
        <taxon>Eukaryota</taxon>
        <taxon>Fungi</taxon>
        <taxon>Dikarya</taxon>
        <taxon>Ascomycota</taxon>
        <taxon>Pezizomycotina</taxon>
        <taxon>Eurotiomycetes</taxon>
        <taxon>Chaetothyriomycetidae</taxon>
        <taxon>Chaetothyriales</taxon>
        <taxon>Herpotrichiellaceae</taxon>
        <taxon>Exophiala</taxon>
    </lineage>
</organism>
<accession>A0ABR0IY22</accession>
<comment type="caution">
    <text evidence="2">The sequence shown here is derived from an EMBL/GenBank/DDBJ whole genome shotgun (WGS) entry which is preliminary data.</text>
</comment>
<proteinExistence type="predicted"/>
<feature type="chain" id="PRO_5047521161" evidence="1">
    <location>
        <begin position="18"/>
        <end position="206"/>
    </location>
</feature>
<sequence length="206" mass="21824">MLGRALLFFSLIPAFLAAPLVPRQESNAALQSAALAWQADTGVVSAFLSEAASLSGSALTAAAQNALNAENDELLHKAVLDAEFLNVAHPNLLVVAANAVLVNAGTFQFVVNGLTLLADSGASFTKAQIEAEVLKINLDRCNLVLPSIDTYFAVTASYLKEADFKAPPTQQLPSLTKVTYALRSSLCNPRAKPNPTGEKVRFLPCR</sequence>
<dbReference type="EMBL" id="JAVRRF010000035">
    <property type="protein sequence ID" value="KAK5051181.1"/>
    <property type="molecule type" value="Genomic_DNA"/>
</dbReference>
<evidence type="ECO:0000313" key="2">
    <source>
        <dbReference type="EMBL" id="KAK5051181.1"/>
    </source>
</evidence>
<evidence type="ECO:0000256" key="1">
    <source>
        <dbReference type="SAM" id="SignalP"/>
    </source>
</evidence>
<evidence type="ECO:0000313" key="3">
    <source>
        <dbReference type="Proteomes" id="UP001345691"/>
    </source>
</evidence>
<reference evidence="2 3" key="1">
    <citation type="submission" date="2023-08" db="EMBL/GenBank/DDBJ databases">
        <title>Black Yeasts Isolated from many extreme environments.</title>
        <authorList>
            <person name="Coleine C."/>
            <person name="Stajich J.E."/>
            <person name="Selbmann L."/>
        </authorList>
    </citation>
    <scope>NUCLEOTIDE SEQUENCE [LARGE SCALE GENOMIC DNA]</scope>
    <source>
        <strain evidence="2 3">CCFEE 6328</strain>
    </source>
</reference>